<evidence type="ECO:0000313" key="1">
    <source>
        <dbReference type="EMBL" id="EDM23953.1"/>
    </source>
</evidence>
<dbReference type="AlphaFoldDB" id="A0AAI9AHX2"/>
<gene>
    <name evidence="1" type="ORF">CMTB2_06856</name>
</gene>
<organism evidence="1 2">
    <name type="scientific">Caminibacter mediatlanticus TB-2</name>
    <dbReference type="NCBI Taxonomy" id="391592"/>
    <lineage>
        <taxon>Bacteria</taxon>
        <taxon>Pseudomonadati</taxon>
        <taxon>Campylobacterota</taxon>
        <taxon>Epsilonproteobacteria</taxon>
        <taxon>Nautiliales</taxon>
        <taxon>Nautiliaceae</taxon>
        <taxon>Caminibacter</taxon>
    </lineage>
</organism>
<evidence type="ECO:0000313" key="2">
    <source>
        <dbReference type="Proteomes" id="UP000003288"/>
    </source>
</evidence>
<proteinExistence type="predicted"/>
<name>A0AAI9AHX2_9BACT</name>
<reference evidence="1 2" key="1">
    <citation type="journal article" date="2011" name="Stand. Genomic Sci.">
        <title>Draft genome sequence of Caminibacter mediatlanticus strain TB-2, an epsilonproteobacterium isolated from a deep-sea hydrothermal vent.</title>
        <authorList>
            <person name="Giovannelli D."/>
            <person name="Ferriera S."/>
            <person name="Johnson J."/>
            <person name="Kravitz S."/>
            <person name="Perez-Rodriguez I."/>
            <person name="Ricci J."/>
            <person name="O'Brien C."/>
            <person name="Voordeckers J.W."/>
            <person name="Bini E."/>
            <person name="Vetriani C."/>
        </authorList>
    </citation>
    <scope>NUCLEOTIDE SEQUENCE [LARGE SCALE GENOMIC DNA]</scope>
    <source>
        <strain evidence="1 2">TB-2</strain>
    </source>
</reference>
<dbReference type="EMBL" id="ABCJ01000002">
    <property type="protein sequence ID" value="EDM23953.1"/>
    <property type="molecule type" value="Genomic_DNA"/>
</dbReference>
<comment type="caution">
    <text evidence="1">The sequence shown here is derived from an EMBL/GenBank/DDBJ whole genome shotgun (WGS) entry which is preliminary data.</text>
</comment>
<accession>A0AAI9AHX2</accession>
<evidence type="ECO:0008006" key="3">
    <source>
        <dbReference type="Google" id="ProtNLM"/>
    </source>
</evidence>
<protein>
    <recommendedName>
        <fullName evidence="3">EamA/RhaT family transporter</fullName>
    </recommendedName>
</protein>
<sequence>MAFLTIFIWSLTFVQTKVLLKTLSPEEILIDRFLLA</sequence>
<dbReference type="Proteomes" id="UP000003288">
    <property type="component" value="Unassembled WGS sequence"/>
</dbReference>